<evidence type="ECO:0000256" key="2">
    <source>
        <dbReference type="ARBA" id="ARBA00022475"/>
    </source>
</evidence>
<dbReference type="PANTHER" id="PTHR30213:SF1">
    <property type="entry name" value="INNER MEMBRANE PROTEIN YHJD"/>
    <property type="match status" value="1"/>
</dbReference>
<evidence type="ECO:0000256" key="4">
    <source>
        <dbReference type="ARBA" id="ARBA00022989"/>
    </source>
</evidence>
<dbReference type="Pfam" id="PF03631">
    <property type="entry name" value="Virul_fac_BrkB"/>
    <property type="match status" value="1"/>
</dbReference>
<evidence type="ECO:0000256" key="6">
    <source>
        <dbReference type="SAM" id="Phobius"/>
    </source>
</evidence>
<reference evidence="7" key="1">
    <citation type="submission" date="2023-07" db="EMBL/GenBank/DDBJ databases">
        <title>Functional and genomic diversity of the sorghum phyllosphere microbiome.</title>
        <authorList>
            <person name="Shade A."/>
        </authorList>
    </citation>
    <scope>NUCLEOTIDE SEQUENCE</scope>
    <source>
        <strain evidence="7">SORGH_AS_1067</strain>
    </source>
</reference>
<evidence type="ECO:0000313" key="8">
    <source>
        <dbReference type="Proteomes" id="UP001239215"/>
    </source>
</evidence>
<accession>A0AAJ1TY41</accession>
<feature type="transmembrane region" description="Helical" evidence="6">
    <location>
        <begin position="230"/>
        <end position="250"/>
    </location>
</feature>
<evidence type="ECO:0000256" key="1">
    <source>
        <dbReference type="ARBA" id="ARBA00004651"/>
    </source>
</evidence>
<feature type="transmembrane region" description="Helical" evidence="6">
    <location>
        <begin position="44"/>
        <end position="67"/>
    </location>
</feature>
<keyword evidence="3 6" id="KW-0812">Transmembrane</keyword>
<feature type="transmembrane region" description="Helical" evidence="6">
    <location>
        <begin position="256"/>
        <end position="274"/>
    </location>
</feature>
<keyword evidence="2" id="KW-1003">Cell membrane</keyword>
<dbReference type="InterPro" id="IPR017039">
    <property type="entry name" value="Virul_fac_BrkB"/>
</dbReference>
<feature type="transmembrane region" description="Helical" evidence="6">
    <location>
        <begin position="153"/>
        <end position="176"/>
    </location>
</feature>
<feature type="transmembrane region" description="Helical" evidence="6">
    <location>
        <begin position="104"/>
        <end position="124"/>
    </location>
</feature>
<evidence type="ECO:0000313" key="7">
    <source>
        <dbReference type="EMBL" id="MDQ1104461.1"/>
    </source>
</evidence>
<comment type="caution">
    <text evidence="7">The sequence shown here is derived from an EMBL/GenBank/DDBJ whole genome shotgun (WGS) entry which is preliminary data.</text>
</comment>
<comment type="subcellular location">
    <subcellularLocation>
        <location evidence="1">Cell membrane</location>
        <topology evidence="1">Multi-pass membrane protein</topology>
    </subcellularLocation>
</comment>
<gene>
    <name evidence="7" type="ORF">QE405_001745</name>
</gene>
<organism evidence="7 8">
    <name type="scientific">Nocardioides zeae</name>
    <dbReference type="NCBI Taxonomy" id="1457234"/>
    <lineage>
        <taxon>Bacteria</taxon>
        <taxon>Bacillati</taxon>
        <taxon>Actinomycetota</taxon>
        <taxon>Actinomycetes</taxon>
        <taxon>Propionibacteriales</taxon>
        <taxon>Nocardioidaceae</taxon>
        <taxon>Nocardioides</taxon>
    </lineage>
</organism>
<name>A0AAJ1TY41_9ACTN</name>
<dbReference type="AlphaFoldDB" id="A0AAJ1TY41"/>
<protein>
    <submittedName>
        <fullName evidence="7">Membrane protein</fullName>
    </submittedName>
</protein>
<feature type="transmembrane region" description="Helical" evidence="6">
    <location>
        <begin position="196"/>
        <end position="218"/>
    </location>
</feature>
<sequence>MAGAAERAKVWFAEQRTARPWLDHTVRMQQHYGSVKGNTQAGAVTFFGFLSFFPLLALAFFAIGWIARVYPDAQQQLVDAITGIFPGMIGSGEGEISIDDLEGAASTAGIIGLVGVLYSGLGWLSGMRESLLVVFDEPADEQPSFVKGKLRDLTALVAIGAVLFTSVAVSSVLNAFSADVLALVGLGDELAWLLRILTIFVGILASSVLFTVMFRLLAEPDIPRIDLWKGALLGAVGFEVLKQVAGLLLASTKGQPAFQAFGIALILLVWINYFSRVVMYAASWAHTSTSARLRREQAAAEEEVRLAALRVDLDKPEDEVITVNQARGAVVRAGCGHRRGLRLALPSGLTRRTPRGCPVGRWRP</sequence>
<dbReference type="GO" id="GO:0005886">
    <property type="term" value="C:plasma membrane"/>
    <property type="evidence" value="ECO:0007669"/>
    <property type="project" value="UniProtKB-SubCell"/>
</dbReference>
<keyword evidence="4 6" id="KW-1133">Transmembrane helix</keyword>
<dbReference type="PANTHER" id="PTHR30213">
    <property type="entry name" value="INNER MEMBRANE PROTEIN YHJD"/>
    <property type="match status" value="1"/>
</dbReference>
<evidence type="ECO:0000256" key="3">
    <source>
        <dbReference type="ARBA" id="ARBA00022692"/>
    </source>
</evidence>
<evidence type="ECO:0000256" key="5">
    <source>
        <dbReference type="ARBA" id="ARBA00023136"/>
    </source>
</evidence>
<proteinExistence type="predicted"/>
<dbReference type="Proteomes" id="UP001239215">
    <property type="component" value="Unassembled WGS sequence"/>
</dbReference>
<dbReference type="EMBL" id="JAUTAN010000001">
    <property type="protein sequence ID" value="MDQ1104461.1"/>
    <property type="molecule type" value="Genomic_DNA"/>
</dbReference>
<keyword evidence="5 6" id="KW-0472">Membrane</keyword>